<protein>
    <submittedName>
        <fullName evidence="2">Uncharacterized protein</fullName>
    </submittedName>
</protein>
<dbReference type="EMBL" id="CCNB01000011">
    <property type="protein sequence ID" value="CDX34736.1"/>
    <property type="molecule type" value="Genomic_DNA"/>
</dbReference>
<proteinExistence type="predicted"/>
<feature type="compositionally biased region" description="Polar residues" evidence="1">
    <location>
        <begin position="88"/>
        <end position="103"/>
    </location>
</feature>
<evidence type="ECO:0000313" key="3">
    <source>
        <dbReference type="Proteomes" id="UP000046373"/>
    </source>
</evidence>
<dbReference type="Proteomes" id="UP000046373">
    <property type="component" value="Unassembled WGS sequence"/>
</dbReference>
<sequence length="125" mass="13527">MTDCLALNKCLSFLVLFLYIQVVADEPLASVTNARRFGGIHSKERGALSWPNHYPVSFPVKAVSPATWKKSAASRCFSRRKSTCSRNATPSIKTLRPPTSSSPAICGSSPRSPWAIAATACRSAR</sequence>
<gene>
    <name evidence="2" type="ORF">MPLDJ20_190119</name>
</gene>
<evidence type="ECO:0000256" key="1">
    <source>
        <dbReference type="SAM" id="MobiDB-lite"/>
    </source>
</evidence>
<name>A0A090EZA9_MESPL</name>
<feature type="region of interest" description="Disordered" evidence="1">
    <location>
        <begin position="88"/>
        <end position="110"/>
    </location>
</feature>
<organism evidence="2 3">
    <name type="scientific">Mesorhizobium plurifarium</name>
    <dbReference type="NCBI Taxonomy" id="69974"/>
    <lineage>
        <taxon>Bacteria</taxon>
        <taxon>Pseudomonadati</taxon>
        <taxon>Pseudomonadota</taxon>
        <taxon>Alphaproteobacteria</taxon>
        <taxon>Hyphomicrobiales</taxon>
        <taxon>Phyllobacteriaceae</taxon>
        <taxon>Mesorhizobium</taxon>
    </lineage>
</organism>
<reference evidence="2 3" key="1">
    <citation type="submission" date="2014-08" db="EMBL/GenBank/DDBJ databases">
        <authorList>
            <person name="Moulin Lionel"/>
        </authorList>
    </citation>
    <scope>NUCLEOTIDE SEQUENCE [LARGE SCALE GENOMIC DNA]</scope>
</reference>
<evidence type="ECO:0000313" key="2">
    <source>
        <dbReference type="EMBL" id="CDX34736.1"/>
    </source>
</evidence>
<dbReference type="AlphaFoldDB" id="A0A090EZA9"/>
<accession>A0A090EZA9</accession>